<feature type="compositionally biased region" description="Polar residues" evidence="1">
    <location>
        <begin position="485"/>
        <end position="494"/>
    </location>
</feature>
<organism evidence="4 5">
    <name type="scientific">Enterococcus casseliflavus</name>
    <name type="common">Enterococcus flavescens</name>
    <dbReference type="NCBI Taxonomy" id="37734"/>
    <lineage>
        <taxon>Bacteria</taxon>
        <taxon>Bacillati</taxon>
        <taxon>Bacillota</taxon>
        <taxon>Bacilli</taxon>
        <taxon>Lactobacillales</taxon>
        <taxon>Enterococcaceae</taxon>
        <taxon>Enterococcus</taxon>
    </lineage>
</organism>
<dbReference type="EMBL" id="QRMZ01000011">
    <property type="protein sequence ID" value="RHK06239.1"/>
    <property type="molecule type" value="Genomic_DNA"/>
</dbReference>
<dbReference type="PROSITE" id="PS51178">
    <property type="entry name" value="PASTA"/>
    <property type="match status" value="2"/>
</dbReference>
<feature type="compositionally biased region" description="Basic and acidic residues" evidence="1">
    <location>
        <begin position="87"/>
        <end position="100"/>
    </location>
</feature>
<evidence type="ECO:0000256" key="2">
    <source>
        <dbReference type="SAM" id="Phobius"/>
    </source>
</evidence>
<dbReference type="Gene3D" id="3.30.10.20">
    <property type="match status" value="3"/>
</dbReference>
<feature type="region of interest" description="Disordered" evidence="1">
    <location>
        <begin position="1"/>
        <end position="102"/>
    </location>
</feature>
<sequence>MSDFLSNFSPDNYDGKKKPTPDREKKTSEPVGDQNASGAEQAGKPAEPTTVHQSEESTASEPLSRSAARQQTQTTEAKAASSATEKVASKEPVSRFGKEETEFDPTYKKRKQKKILLIALLTALAVAVIGIVYYQMTHVKVPDFTAQDLSEARTWGMEEGVAIKVEQEYDFDKDVNQVIDQSVDPDKKIKKGATLTLTASLGPDPEERLELPDFSAMQVTEAKEWIASNKAENLSLIEQFDDNVAAEAFIKQEAANKELDLAEYKRKDRLSVYYSKGKEVFEKNIEVPDFTGKAKSEASEWAKKNDLKYKEETVFSDSVALDLVVSQEPVKGSKLAKKDEFVVKVSKGQALTVPDFSQYTIEEAQGLESKIPLQVSTVYSDQVAYGSFLSQSEEAGKEYSESDTLPTVKVVYSLGRPYLKDIRFQATEGDLPKLFFDEYKSKGANVYYEIYYVDSAEPKGTVVEMSRYGEFIPLETWITIGISRGNLQGSTQTPPADDGGDDVDEPISTAGSNATE</sequence>
<keyword evidence="2" id="KW-0812">Transmembrane</keyword>
<name>A0A415ESE6_ENTCA</name>
<dbReference type="Pfam" id="PF03793">
    <property type="entry name" value="PASTA"/>
    <property type="match status" value="2"/>
</dbReference>
<feature type="domain" description="PASTA" evidence="3">
    <location>
        <begin position="281"/>
        <end position="347"/>
    </location>
</feature>
<feature type="domain" description="PASTA" evidence="3">
    <location>
        <begin position="135"/>
        <end position="201"/>
    </location>
</feature>
<accession>A0A415ESE6</accession>
<gene>
    <name evidence="4" type="ORF">DW084_09595</name>
</gene>
<comment type="caution">
    <text evidence="4">The sequence shown here is derived from an EMBL/GenBank/DDBJ whole genome shotgun (WGS) entry which is preliminary data.</text>
</comment>
<evidence type="ECO:0000256" key="1">
    <source>
        <dbReference type="SAM" id="MobiDB-lite"/>
    </source>
</evidence>
<reference evidence="4 5" key="1">
    <citation type="submission" date="2018-08" db="EMBL/GenBank/DDBJ databases">
        <title>A genome reference for cultivated species of the human gut microbiota.</title>
        <authorList>
            <person name="Zou Y."/>
            <person name="Xue W."/>
            <person name="Luo G."/>
        </authorList>
    </citation>
    <scope>NUCLEOTIDE SEQUENCE [LARGE SCALE GENOMIC DNA]</scope>
    <source>
        <strain evidence="4 5">AF48-16</strain>
    </source>
</reference>
<protein>
    <submittedName>
        <fullName evidence="4">PASTA domain-containing protein</fullName>
    </submittedName>
</protein>
<dbReference type="AlphaFoldDB" id="A0A415ESE6"/>
<dbReference type="CDD" id="cd06577">
    <property type="entry name" value="PASTA_pknB"/>
    <property type="match status" value="3"/>
</dbReference>
<feature type="region of interest" description="Disordered" evidence="1">
    <location>
        <begin position="485"/>
        <end position="516"/>
    </location>
</feature>
<keyword evidence="2" id="KW-1133">Transmembrane helix</keyword>
<evidence type="ECO:0000313" key="5">
    <source>
        <dbReference type="Proteomes" id="UP000286288"/>
    </source>
</evidence>
<feature type="transmembrane region" description="Helical" evidence="2">
    <location>
        <begin position="115"/>
        <end position="134"/>
    </location>
</feature>
<evidence type="ECO:0000259" key="3">
    <source>
        <dbReference type="PROSITE" id="PS51178"/>
    </source>
</evidence>
<feature type="compositionally biased region" description="Polar residues" evidence="1">
    <location>
        <begin position="50"/>
        <end position="63"/>
    </location>
</feature>
<feature type="compositionally biased region" description="Polar residues" evidence="1">
    <location>
        <begin position="1"/>
        <end position="10"/>
    </location>
</feature>
<dbReference type="Proteomes" id="UP000286288">
    <property type="component" value="Unassembled WGS sequence"/>
</dbReference>
<keyword evidence="2" id="KW-0472">Membrane</keyword>
<dbReference type="SMART" id="SM00740">
    <property type="entry name" value="PASTA"/>
    <property type="match status" value="3"/>
</dbReference>
<feature type="compositionally biased region" description="Low complexity" evidence="1">
    <location>
        <begin position="64"/>
        <end position="86"/>
    </location>
</feature>
<evidence type="ECO:0000313" key="4">
    <source>
        <dbReference type="EMBL" id="RHK06239.1"/>
    </source>
</evidence>
<feature type="compositionally biased region" description="Basic and acidic residues" evidence="1">
    <location>
        <begin position="13"/>
        <end position="28"/>
    </location>
</feature>
<dbReference type="InterPro" id="IPR005543">
    <property type="entry name" value="PASTA_dom"/>
</dbReference>
<proteinExistence type="predicted"/>